<proteinExistence type="predicted"/>
<accession>A0A2U1K7W1</accession>
<dbReference type="AlphaFoldDB" id="A0A2U1K7W1"/>
<protein>
    <recommendedName>
        <fullName evidence="3">YlqD protein</fullName>
    </recommendedName>
</protein>
<reference evidence="1 2" key="1">
    <citation type="submission" date="2018-04" db="EMBL/GenBank/DDBJ databases">
        <title>Camelliibacillus theae gen. nov., sp. nov., isolated from Pu'er tea.</title>
        <authorList>
            <person name="Niu L."/>
        </authorList>
    </citation>
    <scope>NUCLEOTIDE SEQUENCE [LARGE SCALE GENOMIC DNA]</scope>
    <source>
        <strain evidence="1 2">T8</strain>
    </source>
</reference>
<dbReference type="InterPro" id="IPR021297">
    <property type="entry name" value="YlqD"/>
</dbReference>
<dbReference type="Gene3D" id="6.10.140.1110">
    <property type="match status" value="1"/>
</dbReference>
<evidence type="ECO:0000313" key="1">
    <source>
        <dbReference type="EMBL" id="PWA13482.1"/>
    </source>
</evidence>
<evidence type="ECO:0000313" key="2">
    <source>
        <dbReference type="Proteomes" id="UP000245998"/>
    </source>
</evidence>
<keyword evidence="2" id="KW-1185">Reference proteome</keyword>
<dbReference type="EMBL" id="QCZG01000001">
    <property type="protein sequence ID" value="PWA13482.1"/>
    <property type="molecule type" value="Genomic_DNA"/>
</dbReference>
<dbReference type="RefSeq" id="WP_116552986.1">
    <property type="nucleotide sequence ID" value="NZ_QCZG01000001.1"/>
</dbReference>
<sequence length="130" mass="15245">MKVIKRAIVKQVLTETSKAEFLKVFTEEKNRYVTECEQLDFERRKALKNQDKKNHSSIAARFNEEIDRRKEKVRSIDFQMEQLKILPLGTEVVEKEIETISELKVGDNWKQSSRPAEIVVKDGVVLEIRP</sequence>
<evidence type="ECO:0008006" key="3">
    <source>
        <dbReference type="Google" id="ProtNLM"/>
    </source>
</evidence>
<dbReference type="OrthoDB" id="2375961at2"/>
<gene>
    <name evidence="1" type="ORF">DCC39_00905</name>
</gene>
<comment type="caution">
    <text evidence="1">The sequence shown here is derived from an EMBL/GenBank/DDBJ whole genome shotgun (WGS) entry which is preliminary data.</text>
</comment>
<dbReference type="Proteomes" id="UP000245998">
    <property type="component" value="Unassembled WGS sequence"/>
</dbReference>
<name>A0A2U1K7W1_9BACI</name>
<dbReference type="Pfam" id="PF11068">
    <property type="entry name" value="YlqD"/>
    <property type="match status" value="1"/>
</dbReference>
<organism evidence="1 2">
    <name type="scientific">Pueribacillus theae</name>
    <dbReference type="NCBI Taxonomy" id="2171751"/>
    <lineage>
        <taxon>Bacteria</taxon>
        <taxon>Bacillati</taxon>
        <taxon>Bacillota</taxon>
        <taxon>Bacilli</taxon>
        <taxon>Bacillales</taxon>
        <taxon>Bacillaceae</taxon>
        <taxon>Pueribacillus</taxon>
    </lineage>
</organism>